<name>V4LT78_EUTSA</name>
<dbReference type="Proteomes" id="UP000030689">
    <property type="component" value="Unassembled WGS sequence"/>
</dbReference>
<dbReference type="InterPro" id="IPR050232">
    <property type="entry name" value="FBL13/AtMIF1-like"/>
</dbReference>
<dbReference type="InterPro" id="IPR053781">
    <property type="entry name" value="F-box_AtFBL13-like"/>
</dbReference>
<dbReference type="Pfam" id="PF08387">
    <property type="entry name" value="FBD"/>
    <property type="match status" value="1"/>
</dbReference>
<dbReference type="PROSITE" id="PS50181">
    <property type="entry name" value="FBOX"/>
    <property type="match status" value="1"/>
</dbReference>
<organism evidence="2 3">
    <name type="scientific">Eutrema salsugineum</name>
    <name type="common">Saltwater cress</name>
    <name type="synonym">Sisymbrium salsugineum</name>
    <dbReference type="NCBI Taxonomy" id="72664"/>
    <lineage>
        <taxon>Eukaryota</taxon>
        <taxon>Viridiplantae</taxon>
        <taxon>Streptophyta</taxon>
        <taxon>Embryophyta</taxon>
        <taxon>Tracheophyta</taxon>
        <taxon>Spermatophyta</taxon>
        <taxon>Magnoliopsida</taxon>
        <taxon>eudicotyledons</taxon>
        <taxon>Gunneridae</taxon>
        <taxon>Pentapetalae</taxon>
        <taxon>rosids</taxon>
        <taxon>malvids</taxon>
        <taxon>Brassicales</taxon>
        <taxon>Brassicaceae</taxon>
        <taxon>Eutremeae</taxon>
        <taxon>Eutrema</taxon>
    </lineage>
</organism>
<dbReference type="InterPro" id="IPR036047">
    <property type="entry name" value="F-box-like_dom_sf"/>
</dbReference>
<reference evidence="2 3" key="1">
    <citation type="journal article" date="2013" name="Front. Plant Sci.">
        <title>The Reference Genome of the Halophytic Plant Eutrema salsugineum.</title>
        <authorList>
            <person name="Yang R."/>
            <person name="Jarvis D.E."/>
            <person name="Chen H."/>
            <person name="Beilstein M.A."/>
            <person name="Grimwood J."/>
            <person name="Jenkins J."/>
            <person name="Shu S."/>
            <person name="Prochnik S."/>
            <person name="Xin M."/>
            <person name="Ma C."/>
            <person name="Schmutz J."/>
            <person name="Wing R.A."/>
            <person name="Mitchell-Olds T."/>
            <person name="Schumaker K.S."/>
            <person name="Wang X."/>
        </authorList>
    </citation>
    <scope>NUCLEOTIDE SEQUENCE [LARGE SCALE GENOMIC DNA]</scope>
</reference>
<dbReference type="Pfam" id="PF24758">
    <property type="entry name" value="LRR_At5g56370"/>
    <property type="match status" value="1"/>
</dbReference>
<dbReference type="Gramene" id="ESQ45702">
    <property type="protein sequence ID" value="ESQ45702"/>
    <property type="gene ID" value="EUTSA_v10011126mg"/>
</dbReference>
<dbReference type="OMA" id="LMECKLT"/>
<keyword evidence="3" id="KW-1185">Reference proteome</keyword>
<dbReference type="SUPFAM" id="SSF81383">
    <property type="entry name" value="F-box domain"/>
    <property type="match status" value="1"/>
</dbReference>
<dbReference type="PANTHER" id="PTHR31900">
    <property type="entry name" value="F-BOX/RNI SUPERFAMILY PROTEIN-RELATED"/>
    <property type="match status" value="1"/>
</dbReference>
<proteinExistence type="predicted"/>
<feature type="non-terminal residue" evidence="2">
    <location>
        <position position="451"/>
    </location>
</feature>
<dbReference type="CDD" id="cd22160">
    <property type="entry name" value="F-box_AtFBL13-like"/>
    <property type="match status" value="1"/>
</dbReference>
<gene>
    <name evidence="2" type="ORF">EUTSA_v10011126mg</name>
</gene>
<protein>
    <recommendedName>
        <fullName evidence="1">F-box domain-containing protein</fullName>
    </recommendedName>
</protein>
<evidence type="ECO:0000313" key="2">
    <source>
        <dbReference type="EMBL" id="ESQ45702.1"/>
    </source>
</evidence>
<dbReference type="AlphaFoldDB" id="V4LT78"/>
<dbReference type="PANTHER" id="PTHR31900:SF34">
    <property type="entry name" value="EMB|CAB62440.1-RELATED"/>
    <property type="match status" value="1"/>
</dbReference>
<feature type="domain" description="F-box" evidence="1">
    <location>
        <begin position="27"/>
        <end position="75"/>
    </location>
</feature>
<dbReference type="SMART" id="SM00579">
    <property type="entry name" value="FBD"/>
    <property type="match status" value="1"/>
</dbReference>
<dbReference type="EMBL" id="KI517435">
    <property type="protein sequence ID" value="ESQ45702.1"/>
    <property type="molecule type" value="Genomic_DNA"/>
</dbReference>
<dbReference type="SMART" id="SM00256">
    <property type="entry name" value="FBOX"/>
    <property type="match status" value="1"/>
</dbReference>
<dbReference type="InterPro" id="IPR006566">
    <property type="entry name" value="FBD"/>
</dbReference>
<dbReference type="SUPFAM" id="SSF52047">
    <property type="entry name" value="RNI-like"/>
    <property type="match status" value="1"/>
</dbReference>
<dbReference type="InterPro" id="IPR055411">
    <property type="entry name" value="LRR_FXL15/At3g58940/PEG3-like"/>
</dbReference>
<accession>V4LT78</accession>
<dbReference type="InterPro" id="IPR001810">
    <property type="entry name" value="F-box_dom"/>
</dbReference>
<dbReference type="STRING" id="72664.V4LT78"/>
<dbReference type="Gene3D" id="1.20.1280.50">
    <property type="match status" value="1"/>
</dbReference>
<sequence>MLKPLLLYFGLVHVGFEIALLLEQAIPILISALPDDLLVRILSLVPTKDAVPTMILSKRWRSIWTMVPALQYLEINNGTRGIKPRCIWRFIDGSLQHHKAHVLETLAILIGGHCPVNTDVGKWIVNAVDRRVRELSFFLSWSAEPTRLPTCLYTCDTLVSMGLYDKVLVDVPSPACFPSLKALGLYHVLYKDEDSIVRFLSSCPILKHLAVHRHYYDNVKRFKIKVPSLEIFWYECTGYKNIEGTLVIDSPALKKLFITYNSAGFCLIENKPRFEKATINVDCYLDNKFMRSISSLKYLELHLNFATVACCDAINFSKLMECKLTLANELDWLDPLMRLLGNSPNLKVVSIDQARNRPEENFPLSWNQPSSVPGCLSAHLEIFEWRGYRGSRRDKEIIRYILANSKCLKRAGIHLNCRRIERRKMMKELESMPRVSTSSQLLFSTQLEYLN</sequence>
<evidence type="ECO:0000313" key="3">
    <source>
        <dbReference type="Proteomes" id="UP000030689"/>
    </source>
</evidence>
<dbReference type="Pfam" id="PF00646">
    <property type="entry name" value="F-box"/>
    <property type="match status" value="1"/>
</dbReference>
<evidence type="ECO:0000259" key="1">
    <source>
        <dbReference type="PROSITE" id="PS50181"/>
    </source>
</evidence>
<dbReference type="KEGG" id="eus:EUTSA_v10011126mg"/>